<protein>
    <submittedName>
        <fullName evidence="1">Uncharacterized protein</fullName>
    </submittedName>
</protein>
<dbReference type="AlphaFoldDB" id="A0A1K1QII4"/>
<dbReference type="Proteomes" id="UP000182248">
    <property type="component" value="Unassembled WGS sequence"/>
</dbReference>
<name>A0A1K1QII4_9FLAO</name>
<sequence length="68" mass="8208">MRLIYDFFYRMLYPRKLLGMVLKKPPQEDGSFALNLKQNMEKFFGVKEEISYDLLLSFYQKPVKSFCL</sequence>
<reference evidence="1 2" key="1">
    <citation type="submission" date="2016-11" db="EMBL/GenBank/DDBJ databases">
        <authorList>
            <person name="Jaros S."/>
            <person name="Januszkiewicz K."/>
            <person name="Wedrychowicz H."/>
        </authorList>
    </citation>
    <scope>NUCLEOTIDE SEQUENCE [LARGE SCALE GENOMIC DNA]</scope>
    <source>
        <strain evidence="1 2">CGMCC 1.12145</strain>
    </source>
</reference>
<proteinExistence type="predicted"/>
<dbReference type="EMBL" id="FPJE01000013">
    <property type="protein sequence ID" value="SFW59500.1"/>
    <property type="molecule type" value="Genomic_DNA"/>
</dbReference>
<gene>
    <name evidence="1" type="ORF">SAMN02927921_02587</name>
</gene>
<organism evidence="1 2">
    <name type="scientific">Sinomicrobium oceani</name>
    <dbReference type="NCBI Taxonomy" id="1150368"/>
    <lineage>
        <taxon>Bacteria</taxon>
        <taxon>Pseudomonadati</taxon>
        <taxon>Bacteroidota</taxon>
        <taxon>Flavobacteriia</taxon>
        <taxon>Flavobacteriales</taxon>
        <taxon>Flavobacteriaceae</taxon>
        <taxon>Sinomicrobium</taxon>
    </lineage>
</organism>
<accession>A0A1K1QII4</accession>
<keyword evidence="2" id="KW-1185">Reference proteome</keyword>
<evidence type="ECO:0000313" key="2">
    <source>
        <dbReference type="Proteomes" id="UP000182248"/>
    </source>
</evidence>
<evidence type="ECO:0000313" key="1">
    <source>
        <dbReference type="EMBL" id="SFW59500.1"/>
    </source>
</evidence>